<protein>
    <recommendedName>
        <fullName evidence="3">Gag-pol polyprotein</fullName>
    </recommendedName>
</protein>
<dbReference type="GO" id="GO:0004190">
    <property type="term" value="F:aspartic-type endopeptidase activity"/>
    <property type="evidence" value="ECO:0007669"/>
    <property type="project" value="InterPro"/>
</dbReference>
<evidence type="ECO:0000313" key="2">
    <source>
        <dbReference type="Proteomes" id="UP001058974"/>
    </source>
</evidence>
<dbReference type="EMBL" id="JAMSHJ010000007">
    <property type="protein sequence ID" value="KAI5390237.1"/>
    <property type="molecule type" value="Genomic_DNA"/>
</dbReference>
<accession>A0A9D4VVE3</accession>
<gene>
    <name evidence="1" type="ORF">KIW84_075513</name>
</gene>
<evidence type="ECO:0000313" key="1">
    <source>
        <dbReference type="EMBL" id="KAI5390237.1"/>
    </source>
</evidence>
<dbReference type="InterPro" id="IPR021109">
    <property type="entry name" value="Peptidase_aspartic_dom_sf"/>
</dbReference>
<evidence type="ECO:0008006" key="3">
    <source>
        <dbReference type="Google" id="ProtNLM"/>
    </source>
</evidence>
<proteinExistence type="predicted"/>
<keyword evidence="2" id="KW-1185">Reference proteome</keyword>
<dbReference type="PANTHER" id="PTHR32108">
    <property type="entry name" value="DNA-DIRECTED RNA POLYMERASE SUBUNIT ALPHA"/>
    <property type="match status" value="1"/>
</dbReference>
<dbReference type="CDD" id="cd00303">
    <property type="entry name" value="retropepsin_like"/>
    <property type="match status" value="1"/>
</dbReference>
<reference evidence="1 2" key="1">
    <citation type="journal article" date="2022" name="Nat. Genet.">
        <title>Improved pea reference genome and pan-genome highlight genomic features and evolutionary characteristics.</title>
        <authorList>
            <person name="Yang T."/>
            <person name="Liu R."/>
            <person name="Luo Y."/>
            <person name="Hu S."/>
            <person name="Wang D."/>
            <person name="Wang C."/>
            <person name="Pandey M.K."/>
            <person name="Ge S."/>
            <person name="Xu Q."/>
            <person name="Li N."/>
            <person name="Li G."/>
            <person name="Huang Y."/>
            <person name="Saxena R.K."/>
            <person name="Ji Y."/>
            <person name="Li M."/>
            <person name="Yan X."/>
            <person name="He Y."/>
            <person name="Liu Y."/>
            <person name="Wang X."/>
            <person name="Xiang C."/>
            <person name="Varshney R.K."/>
            <person name="Ding H."/>
            <person name="Gao S."/>
            <person name="Zong X."/>
        </authorList>
    </citation>
    <scope>NUCLEOTIDE SEQUENCE [LARGE SCALE GENOMIC DNA]</scope>
    <source>
        <strain evidence="1 2">cv. Zhongwan 6</strain>
    </source>
</reference>
<dbReference type="Proteomes" id="UP001058974">
    <property type="component" value="Chromosome 7"/>
</dbReference>
<dbReference type="InterPro" id="IPR001969">
    <property type="entry name" value="Aspartic_peptidase_AS"/>
</dbReference>
<organism evidence="1 2">
    <name type="scientific">Pisum sativum</name>
    <name type="common">Garden pea</name>
    <name type="synonym">Lathyrus oleraceus</name>
    <dbReference type="NCBI Taxonomy" id="3888"/>
    <lineage>
        <taxon>Eukaryota</taxon>
        <taxon>Viridiplantae</taxon>
        <taxon>Streptophyta</taxon>
        <taxon>Embryophyta</taxon>
        <taxon>Tracheophyta</taxon>
        <taxon>Spermatophyta</taxon>
        <taxon>Magnoliopsida</taxon>
        <taxon>eudicotyledons</taxon>
        <taxon>Gunneridae</taxon>
        <taxon>Pentapetalae</taxon>
        <taxon>rosids</taxon>
        <taxon>fabids</taxon>
        <taxon>Fabales</taxon>
        <taxon>Fabaceae</taxon>
        <taxon>Papilionoideae</taxon>
        <taxon>50 kb inversion clade</taxon>
        <taxon>NPAAA clade</taxon>
        <taxon>Hologalegina</taxon>
        <taxon>IRL clade</taxon>
        <taxon>Fabeae</taxon>
        <taxon>Lathyrus</taxon>
    </lineage>
</organism>
<name>A0A9D4VVE3_PEA</name>
<dbReference type="GO" id="GO:0006508">
    <property type="term" value="P:proteolysis"/>
    <property type="evidence" value="ECO:0007669"/>
    <property type="project" value="InterPro"/>
</dbReference>
<comment type="caution">
    <text evidence="1">The sequence shown here is derived from an EMBL/GenBank/DDBJ whole genome shotgun (WGS) entry which is preliminary data.</text>
</comment>
<dbReference type="SUPFAM" id="SSF50630">
    <property type="entry name" value="Acid proteases"/>
    <property type="match status" value="1"/>
</dbReference>
<sequence length="417" mass="46226">MLKLIKKSEYNIVDQLLQTSSKISMLSLLLNSEPHREALQKVLDVAYVDHDVTIEQFDNIVANITTCNTLSFCDSDLPEEGRDHNLALHISLNCKNDAMSNVLVDTGSSLNVLRKSTLSRLSFQGPPMRQSGVVVKAFDGSRKTVIREVDLPIKIGPSDFHITFQVMDIHPSYSCLLGRPWIHEAGAVTSTLHQKLKFVKNKKLVVVGGEKALLVSHLSSFSYIDAEDEVGTPFQALSKAEPVEKRTPSFASYRDAKLAIECGAIVGLGKMIELEDNKSRAGIGFSSGVFNEKGLFKSGGFIHTGQDEDAAAVLEEDAEDSDNFVIPGGICHNWVAVDVPTLSYPKSLCRLISKPIEHNDPTPSPNFEFPVFEAEEDDVEGIPDEISRLLEHEKIRSFSRTLRIWKQSTWGLKIVFE</sequence>
<dbReference type="Gene3D" id="2.40.70.10">
    <property type="entry name" value="Acid Proteases"/>
    <property type="match status" value="1"/>
</dbReference>
<dbReference type="AlphaFoldDB" id="A0A9D4VVE3"/>
<dbReference type="Gramene" id="Psat07G0551300-T1">
    <property type="protein sequence ID" value="KAI5390237.1"/>
    <property type="gene ID" value="KIW84_075513"/>
</dbReference>
<dbReference type="PROSITE" id="PS00141">
    <property type="entry name" value="ASP_PROTEASE"/>
    <property type="match status" value="1"/>
</dbReference>
<dbReference type="PANTHER" id="PTHR32108:SF9">
    <property type="entry name" value="REVERSE TRANSCRIPTASE RNASE H-LIKE DOMAIN-CONTAINING PROTEIN"/>
    <property type="match status" value="1"/>
</dbReference>